<feature type="region of interest" description="Disordered" evidence="1">
    <location>
        <begin position="703"/>
        <end position="733"/>
    </location>
</feature>
<evidence type="ECO:0000313" key="6">
    <source>
        <dbReference type="Proteomes" id="UP000198341"/>
    </source>
</evidence>
<dbReference type="GO" id="GO:0005891">
    <property type="term" value="C:voltage-gated calcium channel complex"/>
    <property type="evidence" value="ECO:0007669"/>
    <property type="project" value="TreeGrafter"/>
</dbReference>
<feature type="signal peptide" evidence="3">
    <location>
        <begin position="1"/>
        <end position="18"/>
    </location>
</feature>
<dbReference type="OrthoDB" id="1922840at2759"/>
<dbReference type="RefSeq" id="XP_007512924.1">
    <property type="nucleotide sequence ID" value="XM_007512862.1"/>
</dbReference>
<feature type="transmembrane region" description="Helical" evidence="2">
    <location>
        <begin position="634"/>
        <end position="655"/>
    </location>
</feature>
<sequence length="733" mass="79813">MRLSLALALYIFAGTASAATQADLNAALDHKQDALDEFKLSLETAAVDINTGTFDNSTCEIYSSCSAELSEPFCHFNYGNSRGCGCNAGRTIDTRNSVIKTSPNLGASDYSVKRTACEANHINANLTSLYDSMIELGDAKWLFYGSKDGVLINFPGIVWDEDIAEDTCGTTYDARIRPWHMTGATGPKNVVLILDTSGSMSQYNRIDMLKQAAKAVLDATTFADFIGIVEFNSYASTYADLTTLARAMPEFKEILSGFIDGFSPSGSTNMLDGFKRAFKLVDDSNEKNYGAGCHTTYVLVTDGEWTGDGNPTSTITDRQITHSDEHFFVVGLGDGVDAQGLKDLSCKTGAIYTQANDGDESGLQRSMISFYKYYALFKTLNKVEGYSWSEPYESIPSIWGAMTTVVAPVYDKTREPWHMMGVAGVDATVCDLLQNKVPDPTGSTRTQRGCTCRETYTYHGKMLSGCTTTDWPVPWCATSGICGSCNTDSVEGGCWDDCEPEGKEGVLQEELLARSTGWCEPASLDACALEALRLSMGEYKPESKCGSSESKFDYASCTDANIANYSWAIDGPQDPDSTTYNLKSVQSSLQGTLYDMNADECECDDTMQPTCACAAMEEINKRSKTCSGGDCSPLNMGLFFGILIPCLLCCFGFIWKVICRKKRVPPQVQVTHHVIHSNGPSVPAMPASYAFQPQQWAPAQATAPPQRYTYQPATASPQGHIYPASPQPYYPKV</sequence>
<feature type="compositionally biased region" description="Polar residues" evidence="1">
    <location>
        <begin position="708"/>
        <end position="717"/>
    </location>
</feature>
<proteinExistence type="predicted"/>
<keyword evidence="2" id="KW-0472">Membrane</keyword>
<dbReference type="SMART" id="SM00327">
    <property type="entry name" value="VWA"/>
    <property type="match status" value="1"/>
</dbReference>
<keyword evidence="3" id="KW-0732">Signal</keyword>
<dbReference type="PANTHER" id="PTHR10166:SF37">
    <property type="entry name" value="STOLID, ISOFORM H"/>
    <property type="match status" value="1"/>
</dbReference>
<keyword evidence="6" id="KW-1185">Reference proteome</keyword>
<evidence type="ECO:0000313" key="5">
    <source>
        <dbReference type="EMBL" id="CCO16482.1"/>
    </source>
</evidence>
<dbReference type="Pfam" id="PF00092">
    <property type="entry name" value="VWA"/>
    <property type="match status" value="1"/>
</dbReference>
<dbReference type="InterPro" id="IPR036465">
    <property type="entry name" value="vWFA_dom_sf"/>
</dbReference>
<feature type="domain" description="VWFA" evidence="4">
    <location>
        <begin position="189"/>
        <end position="380"/>
    </location>
</feature>
<dbReference type="AlphaFoldDB" id="K8EEG7"/>
<dbReference type="STRING" id="41875.K8EEG7"/>
<keyword evidence="2" id="KW-0812">Transmembrane</keyword>
<dbReference type="eggNOG" id="KOG2353">
    <property type="taxonomic scope" value="Eukaryota"/>
</dbReference>
<keyword evidence="2" id="KW-1133">Transmembrane helix</keyword>
<protein>
    <submittedName>
        <fullName evidence="5">Dihydropyridine-sensitive l-type calcium channel</fullName>
    </submittedName>
</protein>
<dbReference type="GeneID" id="19016024"/>
<dbReference type="SUPFAM" id="SSF53300">
    <property type="entry name" value="vWA-like"/>
    <property type="match status" value="1"/>
</dbReference>
<feature type="chain" id="PRO_5003919161" evidence="3">
    <location>
        <begin position="19"/>
        <end position="733"/>
    </location>
</feature>
<reference evidence="5 6" key="1">
    <citation type="submission" date="2011-10" db="EMBL/GenBank/DDBJ databases">
        <authorList>
            <person name="Genoscope - CEA"/>
        </authorList>
    </citation>
    <scope>NUCLEOTIDE SEQUENCE [LARGE SCALE GENOMIC DNA]</scope>
    <source>
        <strain evidence="5 6">RCC 1105</strain>
    </source>
</reference>
<dbReference type="PROSITE" id="PS50234">
    <property type="entry name" value="VWFA"/>
    <property type="match status" value="1"/>
</dbReference>
<dbReference type="InterPro" id="IPR002035">
    <property type="entry name" value="VWF_A"/>
</dbReference>
<dbReference type="PANTHER" id="PTHR10166">
    <property type="entry name" value="VOLTAGE-DEPENDENT CALCIUM CHANNEL SUBUNIT ALPHA-2/DELTA-RELATED"/>
    <property type="match status" value="1"/>
</dbReference>
<name>K8EEG7_9CHLO</name>
<dbReference type="GO" id="GO:0005245">
    <property type="term" value="F:voltage-gated calcium channel activity"/>
    <property type="evidence" value="ECO:0007669"/>
    <property type="project" value="TreeGrafter"/>
</dbReference>
<dbReference type="InterPro" id="IPR051173">
    <property type="entry name" value="Ca_channel_alpha-2/delta"/>
</dbReference>
<gene>
    <name evidence="5" type="ORF">Bathy05g05210</name>
</gene>
<dbReference type="EMBL" id="FO082274">
    <property type="protein sequence ID" value="CCO16482.1"/>
    <property type="molecule type" value="Genomic_DNA"/>
</dbReference>
<evidence type="ECO:0000256" key="3">
    <source>
        <dbReference type="SAM" id="SignalP"/>
    </source>
</evidence>
<organism evidence="5 6">
    <name type="scientific">Bathycoccus prasinos</name>
    <dbReference type="NCBI Taxonomy" id="41875"/>
    <lineage>
        <taxon>Eukaryota</taxon>
        <taxon>Viridiplantae</taxon>
        <taxon>Chlorophyta</taxon>
        <taxon>Mamiellophyceae</taxon>
        <taxon>Mamiellales</taxon>
        <taxon>Bathycoccaceae</taxon>
        <taxon>Bathycoccus</taxon>
    </lineage>
</organism>
<evidence type="ECO:0000256" key="2">
    <source>
        <dbReference type="SAM" id="Phobius"/>
    </source>
</evidence>
<dbReference type="KEGG" id="bpg:Bathy05g05210"/>
<accession>K8EEG7</accession>
<evidence type="ECO:0000259" key="4">
    <source>
        <dbReference type="PROSITE" id="PS50234"/>
    </source>
</evidence>
<dbReference type="Gene3D" id="3.40.50.410">
    <property type="entry name" value="von Willebrand factor, type A domain"/>
    <property type="match status" value="1"/>
</dbReference>
<dbReference type="Proteomes" id="UP000198341">
    <property type="component" value="Chromosome 5"/>
</dbReference>
<evidence type="ECO:0000256" key="1">
    <source>
        <dbReference type="SAM" id="MobiDB-lite"/>
    </source>
</evidence>